<dbReference type="Pfam" id="PF10037">
    <property type="entry name" value="MRP-S27"/>
    <property type="match status" value="1"/>
</dbReference>
<evidence type="ECO:0000313" key="3">
    <source>
        <dbReference type="Proteomes" id="UP000694925"/>
    </source>
</evidence>
<keyword evidence="2" id="KW-0175">Coiled coil</keyword>
<proteinExistence type="predicted"/>
<evidence type="ECO:0000256" key="1">
    <source>
        <dbReference type="ARBA" id="ARBA00004173"/>
    </source>
</evidence>
<evidence type="ECO:0000256" key="2">
    <source>
        <dbReference type="SAM" id="Coils"/>
    </source>
</evidence>
<dbReference type="InterPro" id="IPR034913">
    <property type="entry name" value="mS27/PTCD2"/>
</dbReference>
<keyword evidence="3" id="KW-1185">Reference proteome</keyword>
<sequence>MLKIIKSGQKTCHRLTRRTVQKRTFLSEAYRCEEAWKTRFETPLLQKCKPEDLFLTLNHKFMTAGKVSAVDVDIFANTIQTKDHLDELLLVLQNLRKSAETTNTLDSTHHAVIRYLLENDYTTELTNTLHDRLTYGIFPDHLSYNILMDTYIKQNDYASAAKVGVLPMLQEDVENPITNALSLYACHKYLEDPDTWQKPPEPIDDSKEEIRIRVAFLRNPFFDDHFDLTDPQDLVGKTLAFQGNALGGALGRSCQLRGLILYKKYKDALELVQQWLNGLEENIVYEEVLNLIEKHNENVTGEEATSEFKDLMSQMDMLKQKSLCKESLTEALENNVKCAVEKQHDIDVNEQIQKYAEWGKQRERVLNKQIQEINRQNKLEEINKLKKYLEEKEKLLTFFDNEEEIELEIEKKEAQEKAEMERILKMPRALTKLKRLEQQEEYVPPRI</sequence>
<gene>
    <name evidence="4" type="primary">LOC108626832</name>
</gene>
<dbReference type="Proteomes" id="UP000694925">
    <property type="component" value="Unplaced"/>
</dbReference>
<dbReference type="GO" id="GO:0005739">
    <property type="term" value="C:mitochondrion"/>
    <property type="evidence" value="ECO:0007669"/>
    <property type="project" value="UniProtKB-SubCell"/>
</dbReference>
<name>A0AAJ7J3C0_9HYME</name>
<dbReference type="AlphaFoldDB" id="A0AAJ7J3C0"/>
<dbReference type="RefSeq" id="XP_017883227.1">
    <property type="nucleotide sequence ID" value="XM_018027738.2"/>
</dbReference>
<reference evidence="4" key="1">
    <citation type="submission" date="2025-08" db="UniProtKB">
        <authorList>
            <consortium name="RefSeq"/>
        </authorList>
    </citation>
    <scope>IDENTIFICATION</scope>
    <source>
        <tissue evidence="4">Whole body</tissue>
    </source>
</reference>
<dbReference type="KEGG" id="ccal:108626832"/>
<dbReference type="InterPro" id="IPR019266">
    <property type="entry name" value="Ribosomal_mS27"/>
</dbReference>
<organism evidence="3 4">
    <name type="scientific">Ceratina calcarata</name>
    <dbReference type="NCBI Taxonomy" id="156304"/>
    <lineage>
        <taxon>Eukaryota</taxon>
        <taxon>Metazoa</taxon>
        <taxon>Ecdysozoa</taxon>
        <taxon>Arthropoda</taxon>
        <taxon>Hexapoda</taxon>
        <taxon>Insecta</taxon>
        <taxon>Pterygota</taxon>
        <taxon>Neoptera</taxon>
        <taxon>Endopterygota</taxon>
        <taxon>Hymenoptera</taxon>
        <taxon>Apocrita</taxon>
        <taxon>Aculeata</taxon>
        <taxon>Apoidea</taxon>
        <taxon>Anthophila</taxon>
        <taxon>Apidae</taxon>
        <taxon>Ceratina</taxon>
        <taxon>Zadontomerus</taxon>
    </lineage>
</organism>
<evidence type="ECO:0000313" key="4">
    <source>
        <dbReference type="RefSeq" id="XP_017883227.1"/>
    </source>
</evidence>
<protein>
    <submittedName>
        <fullName evidence="4">28S ribosomal protein S27, mitochondrial</fullName>
    </submittedName>
</protein>
<keyword evidence="4" id="KW-0689">Ribosomal protein</keyword>
<dbReference type="GO" id="GO:0005840">
    <property type="term" value="C:ribosome"/>
    <property type="evidence" value="ECO:0007669"/>
    <property type="project" value="UniProtKB-KW"/>
</dbReference>
<dbReference type="GeneID" id="108626832"/>
<comment type="subcellular location">
    <subcellularLocation>
        <location evidence="1">Mitochondrion</location>
    </subcellularLocation>
</comment>
<dbReference type="PANTHER" id="PTHR21393:SF0">
    <property type="entry name" value="SMALL RIBOSOMAL SUBUNIT PROTEIN MS27"/>
    <property type="match status" value="1"/>
</dbReference>
<dbReference type="PANTHER" id="PTHR21393">
    <property type="entry name" value="MITOCHONDRIAL 28S RIBOSOMAL PROTEIN S27"/>
    <property type="match status" value="1"/>
</dbReference>
<keyword evidence="4" id="KW-0687">Ribonucleoprotein</keyword>
<feature type="coiled-coil region" evidence="2">
    <location>
        <begin position="375"/>
        <end position="422"/>
    </location>
</feature>
<accession>A0AAJ7J3C0</accession>